<name>A0A0F9XCF6_9ZZZZ</name>
<reference evidence="1" key="1">
    <citation type="journal article" date="2015" name="Nature">
        <title>Complex archaea that bridge the gap between prokaryotes and eukaryotes.</title>
        <authorList>
            <person name="Spang A."/>
            <person name="Saw J.H."/>
            <person name="Jorgensen S.L."/>
            <person name="Zaremba-Niedzwiedzka K."/>
            <person name="Martijn J."/>
            <person name="Lind A.E."/>
            <person name="van Eijk R."/>
            <person name="Schleper C."/>
            <person name="Guy L."/>
            <person name="Ettema T.J."/>
        </authorList>
    </citation>
    <scope>NUCLEOTIDE SEQUENCE</scope>
</reference>
<evidence type="ECO:0000313" key="1">
    <source>
        <dbReference type="EMBL" id="KKN89413.1"/>
    </source>
</evidence>
<dbReference type="EMBL" id="LAZR01000119">
    <property type="protein sequence ID" value="KKN89413.1"/>
    <property type="molecule type" value="Genomic_DNA"/>
</dbReference>
<proteinExistence type="predicted"/>
<accession>A0A0F9XCF6</accession>
<gene>
    <name evidence="1" type="ORF">LCGC14_0239200</name>
</gene>
<sequence>MLRTFIGLARCAVLIAAAVPAIGIWATLSEPPAPVPGNAGLPATSAAVPVADGAESDLRVDPAHQLAPTPQPTRQALGDVVLLAERKTLRERMMFDQRTLMGDRPQDWYATRRQRWRPVEERAKYAPRAYLGRQAETTRTLLKPIAKFRLTGPYARLVNDVLRARPKTRFVGGYIDQNGKYIMSSFYRQAAHTQPLGAYNLLLVTTAISNSTNFYVFKTTNQVHNRSFINGFFSRDPIYAPSFYRHTPAGQRVSHGLDMRKLRQKIRDLEAYYGRGDRALGWHARMRETTLETVQPKIHRRIPNVVYFRDRGWGTYTREYYRPPVPSIYRDVNWRLITQPVVHATPLTEP</sequence>
<protein>
    <submittedName>
        <fullName evidence="1">Uncharacterized protein</fullName>
    </submittedName>
</protein>
<comment type="caution">
    <text evidence="1">The sequence shown here is derived from an EMBL/GenBank/DDBJ whole genome shotgun (WGS) entry which is preliminary data.</text>
</comment>
<organism evidence="1">
    <name type="scientific">marine sediment metagenome</name>
    <dbReference type="NCBI Taxonomy" id="412755"/>
    <lineage>
        <taxon>unclassified sequences</taxon>
        <taxon>metagenomes</taxon>
        <taxon>ecological metagenomes</taxon>
    </lineage>
</organism>
<dbReference type="AlphaFoldDB" id="A0A0F9XCF6"/>